<organism evidence="1 2">
    <name type="scientific">Acetobacter malorum DSM 14337</name>
    <dbReference type="NCBI Taxonomy" id="1307910"/>
    <lineage>
        <taxon>Bacteria</taxon>
        <taxon>Pseudomonadati</taxon>
        <taxon>Pseudomonadota</taxon>
        <taxon>Alphaproteobacteria</taxon>
        <taxon>Acetobacterales</taxon>
        <taxon>Acetobacteraceae</taxon>
        <taxon>Acetobacter</taxon>
    </lineage>
</organism>
<protein>
    <recommendedName>
        <fullName evidence="3">CotH protein</fullName>
    </recommendedName>
</protein>
<keyword evidence="2" id="KW-1185">Reference proteome</keyword>
<proteinExistence type="predicted"/>
<comment type="caution">
    <text evidence="1">The sequence shown here is derived from an EMBL/GenBank/DDBJ whole genome shotgun (WGS) entry which is preliminary data.</text>
</comment>
<evidence type="ECO:0000313" key="1">
    <source>
        <dbReference type="EMBL" id="GBQ75301.1"/>
    </source>
</evidence>
<sequence length="461" mass="51044">MAKSYPMPTTGYTKDGVQVQLGVNNIADQWDYVTVPVPSRPWRILIEGDLPTLATTPSVSVSVFEGTVPLFSASGTWQVQGQSTANADKKNWKLKLRNAVTGNKLSVKIGDWFPMSSVTLKAYGTDRTLVRDSLTPDIWRQMHSYPAGLLAPQSAYRYWDDTDFGTHTSALFSTAGFPVEVWQNGAFLGLYVIRTPADVNDYLMDDGNNQHILIQPQHATSLWSGTFNSKEWSVQSPAISGYNDQDDISTSSPDINAACQRIIGWMGACNNGTTDARATYRQYLDLTSFLDYVLICELSGSFDSMQNNFELGSWDATASTGLWYFWPYDEDETWGLVFFLTGVQSDAGQIGWVTKKGGKADQDPGFFNLAHTVFLPELRARWRELRDAGIISSQNINAAIKRQVDLIDPASMVQDIANWPLDIATGAPASMQAGGKWSVAYIMQYAATRIAWIDAQWGYSG</sequence>
<dbReference type="Pfam" id="PF08757">
    <property type="entry name" value="CotH"/>
    <property type="match status" value="1"/>
</dbReference>
<dbReference type="EMBL" id="BAPF01000002">
    <property type="protein sequence ID" value="GBQ75301.1"/>
    <property type="molecule type" value="Genomic_DNA"/>
</dbReference>
<reference evidence="1" key="1">
    <citation type="submission" date="2013-04" db="EMBL/GenBank/DDBJ databases">
        <title>The genome sequencing project of 58 acetic acid bacteria.</title>
        <authorList>
            <person name="Okamoto-Kainuma A."/>
            <person name="Ishikawa M."/>
            <person name="Umino S."/>
            <person name="Koizumi Y."/>
            <person name="Shiwa Y."/>
            <person name="Yoshikawa H."/>
            <person name="Matsutani M."/>
            <person name="Matsushita K."/>
        </authorList>
    </citation>
    <scope>NUCLEOTIDE SEQUENCE</scope>
    <source>
        <strain evidence="1">DSM 14337</strain>
    </source>
</reference>
<evidence type="ECO:0000313" key="2">
    <source>
        <dbReference type="Proteomes" id="UP001065047"/>
    </source>
</evidence>
<gene>
    <name evidence="1" type="ORF">AA14337_0189</name>
</gene>
<dbReference type="Proteomes" id="UP001065047">
    <property type="component" value="Unassembled WGS sequence"/>
</dbReference>
<name>A0ABQ0PLJ1_9PROT</name>
<accession>A0ABQ0PLJ1</accession>
<dbReference type="InterPro" id="IPR014867">
    <property type="entry name" value="Spore_coat_CotH_CotH2/3/7"/>
</dbReference>
<evidence type="ECO:0008006" key="3">
    <source>
        <dbReference type="Google" id="ProtNLM"/>
    </source>
</evidence>